<reference evidence="2" key="1">
    <citation type="submission" date="2019-08" db="EMBL/GenBank/DDBJ databases">
        <authorList>
            <person name="Kucharzyk K."/>
            <person name="Murdoch R.W."/>
            <person name="Higgins S."/>
            <person name="Loffler F."/>
        </authorList>
    </citation>
    <scope>NUCLEOTIDE SEQUENCE</scope>
</reference>
<dbReference type="PANTHER" id="PTHR37422">
    <property type="entry name" value="TEICHURONIC ACID BIOSYNTHESIS PROTEIN TUAE"/>
    <property type="match status" value="1"/>
</dbReference>
<comment type="caution">
    <text evidence="2">The sequence shown here is derived from an EMBL/GenBank/DDBJ whole genome shotgun (WGS) entry which is preliminary data.</text>
</comment>
<dbReference type="InterPro" id="IPR051533">
    <property type="entry name" value="WaaL-like"/>
</dbReference>
<accession>A0A645BKQ7</accession>
<proteinExistence type="predicted"/>
<sequence length="174" mass="18759">MLACALLAGAIALVLLNTLLRELPLGPLERYVHFSESWGTDRGRIWTLVLRVYARLPFVQQLFGASSGALFHADAVSPLFADAGLDTAHNEYLQYLVTNGALGLLCYLTALGFAVWSGIRRSQSEPLYRGLTLAVVAYAVQAAVNIAQPMTTPLLIVLLGVLISRKSKDCASAI</sequence>
<dbReference type="AlphaFoldDB" id="A0A645BKQ7"/>
<feature type="transmembrane region" description="Helical" evidence="1">
    <location>
        <begin position="92"/>
        <end position="115"/>
    </location>
</feature>
<dbReference type="PANTHER" id="PTHR37422:SF13">
    <property type="entry name" value="LIPOPOLYSACCHARIDE BIOSYNTHESIS PROTEIN PA4999-RELATED"/>
    <property type="match status" value="1"/>
</dbReference>
<gene>
    <name evidence="2" type="ORF">SDC9_112575</name>
</gene>
<keyword evidence="1" id="KW-0472">Membrane</keyword>
<evidence type="ECO:0000313" key="2">
    <source>
        <dbReference type="EMBL" id="MPM65678.1"/>
    </source>
</evidence>
<name>A0A645BKQ7_9ZZZZ</name>
<protein>
    <recommendedName>
        <fullName evidence="3">O-antigen ligase</fullName>
    </recommendedName>
</protein>
<organism evidence="2">
    <name type="scientific">bioreactor metagenome</name>
    <dbReference type="NCBI Taxonomy" id="1076179"/>
    <lineage>
        <taxon>unclassified sequences</taxon>
        <taxon>metagenomes</taxon>
        <taxon>ecological metagenomes</taxon>
    </lineage>
</organism>
<keyword evidence="1" id="KW-1133">Transmembrane helix</keyword>
<evidence type="ECO:0000256" key="1">
    <source>
        <dbReference type="SAM" id="Phobius"/>
    </source>
</evidence>
<evidence type="ECO:0008006" key="3">
    <source>
        <dbReference type="Google" id="ProtNLM"/>
    </source>
</evidence>
<keyword evidence="1" id="KW-0812">Transmembrane</keyword>
<dbReference type="EMBL" id="VSSQ01020651">
    <property type="protein sequence ID" value="MPM65678.1"/>
    <property type="molecule type" value="Genomic_DNA"/>
</dbReference>